<dbReference type="OrthoDB" id="7863585at2"/>
<feature type="signal peptide" evidence="1">
    <location>
        <begin position="1"/>
        <end position="24"/>
    </location>
</feature>
<feature type="chain" id="PRO_5012263418" description="DUF2946 domain-containing protein" evidence="1">
    <location>
        <begin position="25"/>
        <end position="116"/>
    </location>
</feature>
<evidence type="ECO:0000313" key="2">
    <source>
        <dbReference type="EMBL" id="SMX33512.1"/>
    </source>
</evidence>
<organism evidence="2 3">
    <name type="scientific">Octadecabacter ascidiaceicola</name>
    <dbReference type="NCBI Taxonomy" id="1655543"/>
    <lineage>
        <taxon>Bacteria</taxon>
        <taxon>Pseudomonadati</taxon>
        <taxon>Pseudomonadota</taxon>
        <taxon>Alphaproteobacteria</taxon>
        <taxon>Rhodobacterales</taxon>
        <taxon>Roseobacteraceae</taxon>
        <taxon>Octadecabacter</taxon>
    </lineage>
</organism>
<proteinExistence type="predicted"/>
<evidence type="ECO:0000256" key="1">
    <source>
        <dbReference type="SAM" id="SignalP"/>
    </source>
</evidence>
<sequence length="116" mass="12110">MKRTAHLLSFALALLIAVTSQQMAMARGMARDASGQVVLCTGQGVMTVTLDAQGEPMGPVHICPDCALTLMDFAETSIAVESAAIHIQILAQTPVDALQIPVIPTSAQARGPPLFV</sequence>
<keyword evidence="1" id="KW-0732">Signal</keyword>
<dbReference type="Proteomes" id="UP000203464">
    <property type="component" value="Unassembled WGS sequence"/>
</dbReference>
<keyword evidence="3" id="KW-1185">Reference proteome</keyword>
<accession>A0A238JUL4</accession>
<name>A0A238JUL4_9RHOB</name>
<dbReference type="RefSeq" id="WP_093995357.1">
    <property type="nucleotide sequence ID" value="NZ_FXYD01000001.1"/>
</dbReference>
<gene>
    <name evidence="2" type="ORF">OCA8868_00968</name>
</gene>
<evidence type="ECO:0000313" key="3">
    <source>
        <dbReference type="Proteomes" id="UP000203464"/>
    </source>
</evidence>
<evidence type="ECO:0008006" key="4">
    <source>
        <dbReference type="Google" id="ProtNLM"/>
    </source>
</evidence>
<reference evidence="3" key="1">
    <citation type="submission" date="2017-05" db="EMBL/GenBank/DDBJ databases">
        <authorList>
            <person name="Rodrigo-Torres L."/>
            <person name="Arahal R. D."/>
            <person name="Lucena T."/>
        </authorList>
    </citation>
    <scope>NUCLEOTIDE SEQUENCE [LARGE SCALE GENOMIC DNA]</scope>
    <source>
        <strain evidence="3">CECT 8868</strain>
    </source>
</reference>
<dbReference type="AlphaFoldDB" id="A0A238JUL4"/>
<dbReference type="EMBL" id="FXYD01000001">
    <property type="protein sequence ID" value="SMX33512.1"/>
    <property type="molecule type" value="Genomic_DNA"/>
</dbReference>
<protein>
    <recommendedName>
        <fullName evidence="4">DUF2946 domain-containing protein</fullName>
    </recommendedName>
</protein>